<organism evidence="14 15">
    <name type="scientific">Holothuria leucospilota</name>
    <name type="common">Black long sea cucumber</name>
    <name type="synonym">Mertensiothuria leucospilota</name>
    <dbReference type="NCBI Taxonomy" id="206669"/>
    <lineage>
        <taxon>Eukaryota</taxon>
        <taxon>Metazoa</taxon>
        <taxon>Echinodermata</taxon>
        <taxon>Eleutherozoa</taxon>
        <taxon>Echinozoa</taxon>
        <taxon>Holothuroidea</taxon>
        <taxon>Aspidochirotacea</taxon>
        <taxon>Aspidochirotida</taxon>
        <taxon>Holothuriidae</taxon>
        <taxon>Holothuria</taxon>
    </lineage>
</organism>
<comment type="caution">
    <text evidence="14">The sequence shown here is derived from an EMBL/GenBank/DDBJ whole genome shotgun (WGS) entry which is preliminary data.</text>
</comment>
<evidence type="ECO:0000256" key="5">
    <source>
        <dbReference type="ARBA" id="ARBA00022679"/>
    </source>
</evidence>
<dbReference type="InterPro" id="IPR038577">
    <property type="entry name" value="GT10-like_C_sf"/>
</dbReference>
<evidence type="ECO:0000256" key="4">
    <source>
        <dbReference type="ARBA" id="ARBA00022676"/>
    </source>
</evidence>
<comment type="pathway">
    <text evidence="2">Protein modification; protein glycosylation.</text>
</comment>
<feature type="domain" description="Fucosyltransferase C-terminal" evidence="12">
    <location>
        <begin position="181"/>
        <end position="355"/>
    </location>
</feature>
<keyword evidence="11" id="KW-0333">Golgi apparatus</keyword>
<sequence length="402" mass="46521">MTPYNKTPLGKSSKYFGLKEIGHLRTVTNVSNSAVGRYLPKQTIQKSFYDIAVISMTRYWYSHSTLPREIHCNNTKTSILIRRATEEEDIKRADILIFAANFPNVFNWTSLQLLRHSWQLWVHTTEESPFTSLSICPPHIDMNIHFNLSYTYHPEADISVPYGQFIPFRQKRVGDVTSNFNKKTKLIVWVSSHCSTPMWRRSDFAYDLSKYIPVDIYGSCGTLDCPLKEYKQCAKTFKSYKFYLAMENSCCGGYITEKFWDALTHLEAIPVVVGAPRKDYERLAPNNSFIHADDFGSLKELAEYILEVSSKKELYDSYFQWKRLGKPQKNPVESRIAFSDYGVCKLTEFVKSSSADSLYVPSFDPYGPHWFGGCNKCGDKGWLRNYSKFDFDLKLKQQVARM</sequence>
<evidence type="ECO:0000256" key="2">
    <source>
        <dbReference type="ARBA" id="ARBA00004922"/>
    </source>
</evidence>
<evidence type="ECO:0000259" key="12">
    <source>
        <dbReference type="Pfam" id="PF00852"/>
    </source>
</evidence>
<dbReference type="InterPro" id="IPR031481">
    <property type="entry name" value="Glyco_tran_10_N"/>
</dbReference>
<dbReference type="FunFam" id="3.40.50.11660:FF:000004">
    <property type="entry name" value="Glycoprotein 3-alpha-L-fucosyltransferase A"/>
    <property type="match status" value="1"/>
</dbReference>
<evidence type="ECO:0000256" key="6">
    <source>
        <dbReference type="ARBA" id="ARBA00022692"/>
    </source>
</evidence>
<evidence type="ECO:0000256" key="1">
    <source>
        <dbReference type="ARBA" id="ARBA00004167"/>
    </source>
</evidence>
<keyword evidence="7" id="KW-0735">Signal-anchor</keyword>
<dbReference type="PANTHER" id="PTHR11929:SF145">
    <property type="entry name" value="ALPHA-(1,3)-FUCOSYLTRANSFERASE FUT-1"/>
    <property type="match status" value="1"/>
</dbReference>
<evidence type="ECO:0000256" key="8">
    <source>
        <dbReference type="ARBA" id="ARBA00022989"/>
    </source>
</evidence>
<dbReference type="Gene3D" id="3.40.50.11660">
    <property type="entry name" value="Glycosyl transferase family 10, C-terminal domain"/>
    <property type="match status" value="1"/>
</dbReference>
<evidence type="ECO:0000256" key="7">
    <source>
        <dbReference type="ARBA" id="ARBA00022968"/>
    </source>
</evidence>
<dbReference type="GO" id="GO:0032580">
    <property type="term" value="C:Golgi cisterna membrane"/>
    <property type="evidence" value="ECO:0007669"/>
    <property type="project" value="UniProtKB-SubCell"/>
</dbReference>
<accession>A0A9Q1H637</accession>
<keyword evidence="10" id="KW-0325">Glycoprotein</keyword>
<dbReference type="OrthoDB" id="427096at2759"/>
<keyword evidence="15" id="KW-1185">Reference proteome</keyword>
<evidence type="ECO:0000256" key="3">
    <source>
        <dbReference type="ARBA" id="ARBA00008919"/>
    </source>
</evidence>
<dbReference type="PANTHER" id="PTHR11929">
    <property type="entry name" value="ALPHA- 1,3 -FUCOSYLTRANSFERASE"/>
    <property type="match status" value="1"/>
</dbReference>
<evidence type="ECO:0000313" key="15">
    <source>
        <dbReference type="Proteomes" id="UP001152320"/>
    </source>
</evidence>
<dbReference type="Proteomes" id="UP001152320">
    <property type="component" value="Chromosome 11"/>
</dbReference>
<keyword evidence="4 11" id="KW-0328">Glycosyltransferase</keyword>
<name>A0A9Q1H637_HOLLE</name>
<dbReference type="EC" id="2.4.1.-" evidence="11"/>
<dbReference type="GO" id="GO:0046920">
    <property type="term" value="F:alpha-(1-&gt;3)-fucosyltransferase activity"/>
    <property type="evidence" value="ECO:0007669"/>
    <property type="project" value="TreeGrafter"/>
</dbReference>
<dbReference type="Pfam" id="PF17039">
    <property type="entry name" value="Glyco_tran_10_N"/>
    <property type="match status" value="1"/>
</dbReference>
<dbReference type="InterPro" id="IPR001503">
    <property type="entry name" value="Glyco_trans_10"/>
</dbReference>
<evidence type="ECO:0000256" key="10">
    <source>
        <dbReference type="ARBA" id="ARBA00023180"/>
    </source>
</evidence>
<dbReference type="SUPFAM" id="SSF53756">
    <property type="entry name" value="UDP-Glycosyltransferase/glycogen phosphorylase"/>
    <property type="match status" value="1"/>
</dbReference>
<reference evidence="14" key="1">
    <citation type="submission" date="2021-10" db="EMBL/GenBank/DDBJ databases">
        <title>Tropical sea cucumber genome reveals ecological adaptation and Cuvierian tubules defense mechanism.</title>
        <authorList>
            <person name="Chen T."/>
        </authorList>
    </citation>
    <scope>NUCLEOTIDE SEQUENCE</scope>
    <source>
        <strain evidence="14">Nanhai2018</strain>
        <tissue evidence="14">Muscle</tissue>
    </source>
</reference>
<comment type="subcellular location">
    <subcellularLocation>
        <location evidence="11">Golgi apparatus</location>
        <location evidence="11">Golgi stack membrane</location>
        <topology evidence="11">Single-pass type II membrane protein</topology>
    </subcellularLocation>
    <subcellularLocation>
        <location evidence="1">Membrane</location>
        <topology evidence="1">Single-pass membrane protein</topology>
    </subcellularLocation>
</comment>
<keyword evidence="8" id="KW-1133">Transmembrane helix</keyword>
<keyword evidence="5 11" id="KW-0808">Transferase</keyword>
<gene>
    <name evidence="14" type="ORF">HOLleu_24120</name>
</gene>
<dbReference type="InterPro" id="IPR055270">
    <property type="entry name" value="Glyco_tran_10_C"/>
</dbReference>
<comment type="similarity">
    <text evidence="3 11">Belongs to the glycosyltransferase 10 family.</text>
</comment>
<dbReference type="EMBL" id="JAIZAY010000011">
    <property type="protein sequence ID" value="KAJ8033766.1"/>
    <property type="molecule type" value="Genomic_DNA"/>
</dbReference>
<feature type="domain" description="Fucosyltransferase N-terminal" evidence="13">
    <location>
        <begin position="82"/>
        <end position="163"/>
    </location>
</feature>
<evidence type="ECO:0000259" key="13">
    <source>
        <dbReference type="Pfam" id="PF17039"/>
    </source>
</evidence>
<evidence type="ECO:0000313" key="14">
    <source>
        <dbReference type="EMBL" id="KAJ8033766.1"/>
    </source>
</evidence>
<dbReference type="AlphaFoldDB" id="A0A9Q1H637"/>
<protein>
    <recommendedName>
        <fullName evidence="11">Fucosyltransferase</fullName>
        <ecNumber evidence="11">2.4.1.-</ecNumber>
    </recommendedName>
</protein>
<evidence type="ECO:0000256" key="9">
    <source>
        <dbReference type="ARBA" id="ARBA00023136"/>
    </source>
</evidence>
<dbReference type="Pfam" id="PF00852">
    <property type="entry name" value="Glyco_transf_10"/>
    <property type="match status" value="1"/>
</dbReference>
<keyword evidence="9" id="KW-0472">Membrane</keyword>
<proteinExistence type="inferred from homology"/>
<keyword evidence="6 11" id="KW-0812">Transmembrane</keyword>
<evidence type="ECO:0000256" key="11">
    <source>
        <dbReference type="RuleBase" id="RU003832"/>
    </source>
</evidence>